<dbReference type="Gramene" id="rna-AYBTSS11_LOCUS25561">
    <property type="protein sequence ID" value="CAJ1973499.1"/>
    <property type="gene ID" value="gene-AYBTSS11_LOCUS25561"/>
</dbReference>
<gene>
    <name evidence="2" type="ORF">AYBTSS11_LOCUS25561</name>
</gene>
<protein>
    <submittedName>
        <fullName evidence="2">Uncharacterized protein</fullName>
    </submittedName>
</protein>
<evidence type="ECO:0000256" key="1">
    <source>
        <dbReference type="SAM" id="MobiDB-lite"/>
    </source>
</evidence>
<name>A0AA86TGE3_9FABA</name>
<dbReference type="Proteomes" id="UP001189624">
    <property type="component" value="Chromosome 9"/>
</dbReference>
<accession>A0AA86TGE3</accession>
<sequence>MEEIGVYAHSWQQLGNQHAYHHFIQIICAAQLREQGNNKHENIRERRYLHGTNNLLVKGVELGGKVVEKNTMWKKTERERASPSPKGFVQKPVKGNPNTRKYSRKKIPAWNEPFVGEGREIRRKSDGKNTISKKKNVNGLRLRRKVLCRNQLQGT</sequence>
<feature type="region of interest" description="Disordered" evidence="1">
    <location>
        <begin position="75"/>
        <end position="107"/>
    </location>
</feature>
<reference evidence="2" key="1">
    <citation type="submission" date="2023-10" db="EMBL/GenBank/DDBJ databases">
        <authorList>
            <person name="Domelevo Entfellner J.-B."/>
        </authorList>
    </citation>
    <scope>NUCLEOTIDE SEQUENCE</scope>
</reference>
<evidence type="ECO:0000313" key="2">
    <source>
        <dbReference type="EMBL" id="CAJ1973499.1"/>
    </source>
</evidence>
<dbReference type="AlphaFoldDB" id="A0AA86TGE3"/>
<evidence type="ECO:0000313" key="3">
    <source>
        <dbReference type="Proteomes" id="UP001189624"/>
    </source>
</evidence>
<proteinExistence type="predicted"/>
<dbReference type="EMBL" id="OY731406">
    <property type="protein sequence ID" value="CAJ1973499.1"/>
    <property type="molecule type" value="Genomic_DNA"/>
</dbReference>
<keyword evidence="3" id="KW-1185">Reference proteome</keyword>
<organism evidence="2 3">
    <name type="scientific">Sphenostylis stenocarpa</name>
    <dbReference type="NCBI Taxonomy" id="92480"/>
    <lineage>
        <taxon>Eukaryota</taxon>
        <taxon>Viridiplantae</taxon>
        <taxon>Streptophyta</taxon>
        <taxon>Embryophyta</taxon>
        <taxon>Tracheophyta</taxon>
        <taxon>Spermatophyta</taxon>
        <taxon>Magnoliopsida</taxon>
        <taxon>eudicotyledons</taxon>
        <taxon>Gunneridae</taxon>
        <taxon>Pentapetalae</taxon>
        <taxon>rosids</taxon>
        <taxon>fabids</taxon>
        <taxon>Fabales</taxon>
        <taxon>Fabaceae</taxon>
        <taxon>Papilionoideae</taxon>
        <taxon>50 kb inversion clade</taxon>
        <taxon>NPAAA clade</taxon>
        <taxon>indigoferoid/millettioid clade</taxon>
        <taxon>Phaseoleae</taxon>
        <taxon>Sphenostylis</taxon>
    </lineage>
</organism>